<dbReference type="Proteomes" id="UP000798488">
    <property type="component" value="Unassembled WGS sequence"/>
</dbReference>
<dbReference type="InterPro" id="IPR012854">
    <property type="entry name" value="Cu_amine_oxidase-like_N"/>
</dbReference>
<evidence type="ECO:0000259" key="2">
    <source>
        <dbReference type="Pfam" id="PF07833"/>
    </source>
</evidence>
<comment type="caution">
    <text evidence="3">The sequence shown here is derived from an EMBL/GenBank/DDBJ whole genome shotgun (WGS) entry which is preliminary data.</text>
</comment>
<evidence type="ECO:0000256" key="1">
    <source>
        <dbReference type="SAM" id="SignalP"/>
    </source>
</evidence>
<reference evidence="3" key="1">
    <citation type="submission" date="2016-02" db="EMBL/GenBank/DDBJ databases">
        <title>Draft Genome Sequence of Sporotomaculum syntrophicum Strain FB, a Syntrophic Benzoate Degrader.</title>
        <authorList>
            <person name="Nobu M.K."/>
            <person name="Narihiro T."/>
            <person name="Qiu Y.-L."/>
            <person name="Ohashi A."/>
            <person name="Liu W.-T."/>
            <person name="Yuji S."/>
        </authorList>
    </citation>
    <scope>NUCLEOTIDE SEQUENCE</scope>
    <source>
        <strain evidence="3">FB</strain>
    </source>
</reference>
<name>A0A9D2WS11_9FIRM</name>
<feature type="chain" id="PRO_5039644353" description="Copper amine oxidase-like N-terminal domain-containing protein" evidence="1">
    <location>
        <begin position="26"/>
        <end position="539"/>
    </location>
</feature>
<dbReference type="OrthoDB" id="1786461at2"/>
<dbReference type="Pfam" id="PF07833">
    <property type="entry name" value="Cu_amine_oxidN1"/>
    <property type="match status" value="1"/>
</dbReference>
<dbReference type="AlphaFoldDB" id="A0A9D2WS11"/>
<keyword evidence="4" id="KW-1185">Reference proteome</keyword>
<gene>
    <name evidence="3" type="ORF">SPSYN_00286</name>
</gene>
<keyword evidence="1" id="KW-0732">Signal</keyword>
<dbReference type="RefSeq" id="WP_161820713.1">
    <property type="nucleotide sequence ID" value="NZ_LSRS01000001.1"/>
</dbReference>
<dbReference type="Gene3D" id="3.30.457.10">
    <property type="entry name" value="Copper amine oxidase-like, N-terminal domain"/>
    <property type="match status" value="1"/>
</dbReference>
<proteinExistence type="predicted"/>
<evidence type="ECO:0000313" key="4">
    <source>
        <dbReference type="Proteomes" id="UP000798488"/>
    </source>
</evidence>
<dbReference type="EMBL" id="LSRS01000001">
    <property type="protein sequence ID" value="KAF1086567.1"/>
    <property type="molecule type" value="Genomic_DNA"/>
</dbReference>
<protein>
    <recommendedName>
        <fullName evidence="2">Copper amine oxidase-like N-terminal domain-containing protein</fullName>
    </recommendedName>
</protein>
<evidence type="ECO:0000313" key="3">
    <source>
        <dbReference type="EMBL" id="KAF1086567.1"/>
    </source>
</evidence>
<organism evidence="3 4">
    <name type="scientific">Sporotomaculum syntrophicum</name>
    <dbReference type="NCBI Taxonomy" id="182264"/>
    <lineage>
        <taxon>Bacteria</taxon>
        <taxon>Bacillati</taxon>
        <taxon>Bacillota</taxon>
        <taxon>Clostridia</taxon>
        <taxon>Eubacteriales</taxon>
        <taxon>Desulfallaceae</taxon>
        <taxon>Sporotomaculum</taxon>
    </lineage>
</organism>
<sequence>MLKKTLFNVLLALSLCFCVVLSTSAAQPTAKDLVITGIKNFDLGVDKGFYEKSEDVTSIKITEFDGSVTKELGQFKGASIDLLSQLDSNNNVIKVSYTTEIDGNKHNGDIYLKDDKVILNKDIFILLKDFGLDVFKNNPAFLEQSPEYLYLSNEQLKSVWEQMLSYQNQQLPGEYKDLLLFLVEAIPEQYFNLTASKVTLQLDQNGFEDVIYNLSTKIKNEKERVADIVVNLNKYNYEQMGVTPEQLKQQIITGIDSMPVISREQIKLFSSFVEVNDFIYEAALIPGGQKNFNLDLGFKAPDGSVGGQLAVVIDSVGTKDNLEGTYKISGNFNAQNGPQFNFEINCLCNYQSEAAYADTTIKATAKDNTTGELLLNFAAIADSTTKVNPNLVVNAPELNDSNSTDITSLIPGPEQVKVVTPPITEETGLIVIVNGNTIDTEVKPAIKDNEHPIVPARAVLEALGCGVRWYAPNEVHITAGDKTILVYINESNYKVNGLEKALSVPAYLEACRTMIPTSLIDEELGAVIELVNGAVVITK</sequence>
<feature type="domain" description="Copper amine oxidase-like N-terminal" evidence="2">
    <location>
        <begin position="433"/>
        <end position="533"/>
    </location>
</feature>
<accession>A0A9D2WS11</accession>
<feature type="signal peptide" evidence="1">
    <location>
        <begin position="1"/>
        <end position="25"/>
    </location>
</feature>
<dbReference type="SUPFAM" id="SSF55383">
    <property type="entry name" value="Copper amine oxidase, domain N"/>
    <property type="match status" value="1"/>
</dbReference>
<dbReference type="InterPro" id="IPR036582">
    <property type="entry name" value="Mao_N_sf"/>
</dbReference>